<dbReference type="Gene3D" id="3.30.70.1730">
    <property type="match status" value="1"/>
</dbReference>
<dbReference type="AlphaFoldDB" id="A0A2W4UR21"/>
<dbReference type="InterPro" id="IPR047865">
    <property type="entry name" value="Ribosomal_uL10_bac_type"/>
</dbReference>
<evidence type="ECO:0000256" key="4">
    <source>
        <dbReference type="ARBA" id="ARBA00035202"/>
    </source>
</evidence>
<dbReference type="Pfam" id="PF00466">
    <property type="entry name" value="Ribosomal_L10"/>
    <property type="match status" value="1"/>
</dbReference>
<keyword evidence="2 5" id="KW-0689">Ribosomal protein</keyword>
<dbReference type="InterPro" id="IPR022973">
    <property type="entry name" value="Ribosomal_uL10_bac"/>
</dbReference>
<reference evidence="7" key="1">
    <citation type="submission" date="2018-04" db="EMBL/GenBank/DDBJ databases">
        <authorList>
            <person name="Cornet L."/>
        </authorList>
    </citation>
    <scope>NUCLEOTIDE SEQUENCE [LARGE SCALE GENOMIC DNA]</scope>
</reference>
<comment type="function">
    <text evidence="5">Forms part of the ribosomal stalk, playing a central role in the interaction of the ribosome with GTP-bound translation factors.</text>
</comment>
<dbReference type="PANTHER" id="PTHR11560">
    <property type="entry name" value="39S RIBOSOMAL PROTEIN L10, MITOCHONDRIAL"/>
    <property type="match status" value="1"/>
</dbReference>
<comment type="subunit">
    <text evidence="5">Part of the ribosomal stalk of the 50S ribosomal subunit. The N-terminus interacts with L11 and the large rRNA to form the base of the stalk. The C-terminus forms an elongated spine to which L12 dimers bind in a sequential fashion forming a multimeric L10(L12)X complex.</text>
</comment>
<dbReference type="GO" id="GO:0015934">
    <property type="term" value="C:large ribosomal subunit"/>
    <property type="evidence" value="ECO:0007669"/>
    <property type="project" value="InterPro"/>
</dbReference>
<dbReference type="EMBL" id="QBMC01000019">
    <property type="protein sequence ID" value="PZO21667.1"/>
    <property type="molecule type" value="Genomic_DNA"/>
</dbReference>
<name>A0A2W4UR21_9CYAN</name>
<evidence type="ECO:0000313" key="7">
    <source>
        <dbReference type="Proteomes" id="UP000249354"/>
    </source>
</evidence>
<dbReference type="InterPro" id="IPR043141">
    <property type="entry name" value="Ribosomal_uL10-like_sf"/>
</dbReference>
<dbReference type="PROSITE" id="PS01109">
    <property type="entry name" value="RIBOSOMAL_L10"/>
    <property type="match status" value="1"/>
</dbReference>
<dbReference type="GO" id="GO:0070180">
    <property type="term" value="F:large ribosomal subunit rRNA binding"/>
    <property type="evidence" value="ECO:0007669"/>
    <property type="project" value="UniProtKB-UniRule"/>
</dbReference>
<evidence type="ECO:0000256" key="2">
    <source>
        <dbReference type="ARBA" id="ARBA00022980"/>
    </source>
</evidence>
<keyword evidence="5" id="KW-0699">rRNA-binding</keyword>
<reference evidence="6 7" key="2">
    <citation type="submission" date="2018-06" db="EMBL/GenBank/DDBJ databases">
        <title>Metagenomic assembly of (sub)arctic Cyanobacteria and their associated microbiome from non-axenic cultures.</title>
        <authorList>
            <person name="Baurain D."/>
        </authorList>
    </citation>
    <scope>NUCLEOTIDE SEQUENCE [LARGE SCALE GENOMIC DNA]</scope>
    <source>
        <strain evidence="6">ULC129bin1</strain>
    </source>
</reference>
<evidence type="ECO:0000256" key="1">
    <source>
        <dbReference type="ARBA" id="ARBA00008889"/>
    </source>
</evidence>
<keyword evidence="5" id="KW-0694">RNA-binding</keyword>
<evidence type="ECO:0000256" key="5">
    <source>
        <dbReference type="HAMAP-Rule" id="MF_00362"/>
    </source>
</evidence>
<gene>
    <name evidence="5" type="primary">rplJ</name>
    <name evidence="5" type="synonym">rpl10</name>
    <name evidence="6" type="ORF">DCF25_04825</name>
</gene>
<dbReference type="CDD" id="cd05797">
    <property type="entry name" value="Ribosomal_L10"/>
    <property type="match status" value="1"/>
</dbReference>
<dbReference type="InterPro" id="IPR002363">
    <property type="entry name" value="Ribosomal_uL10_CS_bac"/>
</dbReference>
<dbReference type="SUPFAM" id="SSF160369">
    <property type="entry name" value="Ribosomal protein L10-like"/>
    <property type="match status" value="1"/>
</dbReference>
<dbReference type="GO" id="GO:0006412">
    <property type="term" value="P:translation"/>
    <property type="evidence" value="ECO:0007669"/>
    <property type="project" value="UniProtKB-UniRule"/>
</dbReference>
<sequence length="175" mass="19021">MGRTLEDKKKIVEDLKATLSQAESAFVIDYKGLSVAQIGDLRNRLRETDAVCKISKNTLMKRAIDGQEQWQALESLLTGTSAVLLTKEDIGSAVKAYKKFQKDTKKTELLGGVLEGKLLGQQDAEALADLPTKDELYARIAIGINAVATKIALGIKEVPASIGRGIKAYAEKDEE</sequence>
<protein>
    <recommendedName>
        <fullName evidence="4 5">Large ribosomal subunit protein uL10</fullName>
    </recommendedName>
</protein>
<evidence type="ECO:0000313" key="6">
    <source>
        <dbReference type="EMBL" id="PZO21667.1"/>
    </source>
</evidence>
<dbReference type="InterPro" id="IPR001790">
    <property type="entry name" value="Ribosomal_uL10"/>
</dbReference>
<dbReference type="Proteomes" id="UP000249354">
    <property type="component" value="Unassembled WGS sequence"/>
</dbReference>
<keyword evidence="3 5" id="KW-0687">Ribonucleoprotein</keyword>
<accession>A0A2W4UR21</accession>
<organism evidence="6 7">
    <name type="scientific">Leptolyngbya foveolarum</name>
    <dbReference type="NCBI Taxonomy" id="47253"/>
    <lineage>
        <taxon>Bacteria</taxon>
        <taxon>Bacillati</taxon>
        <taxon>Cyanobacteriota</taxon>
        <taxon>Cyanophyceae</taxon>
        <taxon>Leptolyngbyales</taxon>
        <taxon>Leptolyngbyaceae</taxon>
        <taxon>Leptolyngbya group</taxon>
        <taxon>Leptolyngbya</taxon>
    </lineage>
</organism>
<comment type="caution">
    <text evidence="6">The sequence shown here is derived from an EMBL/GenBank/DDBJ whole genome shotgun (WGS) entry which is preliminary data.</text>
</comment>
<proteinExistence type="inferred from homology"/>
<dbReference type="NCBIfam" id="NF000955">
    <property type="entry name" value="PRK00099.1-1"/>
    <property type="match status" value="1"/>
</dbReference>
<dbReference type="GO" id="GO:0003735">
    <property type="term" value="F:structural constituent of ribosome"/>
    <property type="evidence" value="ECO:0007669"/>
    <property type="project" value="InterPro"/>
</dbReference>
<comment type="similarity">
    <text evidence="1 5">Belongs to the universal ribosomal protein uL10 family.</text>
</comment>
<evidence type="ECO:0000256" key="3">
    <source>
        <dbReference type="ARBA" id="ARBA00023274"/>
    </source>
</evidence>
<dbReference type="HAMAP" id="MF_00362">
    <property type="entry name" value="Ribosomal_uL10"/>
    <property type="match status" value="1"/>
</dbReference>